<dbReference type="RefSeq" id="WP_073825717.1">
    <property type="nucleotide sequence ID" value="NZ_MQVS01000011.1"/>
</dbReference>
<dbReference type="SUPFAM" id="SSF53955">
    <property type="entry name" value="Lysozyme-like"/>
    <property type="match status" value="1"/>
</dbReference>
<proteinExistence type="inferred from homology"/>
<accession>A0A1Q5PUC2</accession>
<dbReference type="Gene3D" id="1.10.530.10">
    <property type="match status" value="1"/>
</dbReference>
<feature type="region of interest" description="Disordered" evidence="4">
    <location>
        <begin position="1"/>
        <end position="21"/>
    </location>
</feature>
<keyword evidence="3" id="KW-0378">Hydrolase</keyword>
<feature type="compositionally biased region" description="Basic and acidic residues" evidence="4">
    <location>
        <begin position="285"/>
        <end position="295"/>
    </location>
</feature>
<dbReference type="EMBL" id="MQVS01000011">
    <property type="protein sequence ID" value="OKL50990.1"/>
    <property type="molecule type" value="Genomic_DNA"/>
</dbReference>
<evidence type="ECO:0000259" key="5">
    <source>
        <dbReference type="PROSITE" id="PS51109"/>
    </source>
</evidence>
<feature type="compositionally biased region" description="Polar residues" evidence="4">
    <location>
        <begin position="1"/>
        <end position="11"/>
    </location>
</feature>
<dbReference type="SMART" id="SM01208">
    <property type="entry name" value="G5"/>
    <property type="match status" value="1"/>
</dbReference>
<dbReference type="PROSITE" id="PS51109">
    <property type="entry name" value="G5"/>
    <property type="match status" value="1"/>
</dbReference>
<dbReference type="AlphaFoldDB" id="A0A1Q5PUC2"/>
<dbReference type="Gene3D" id="2.20.230.10">
    <property type="entry name" value="Resuscitation-promoting factor rpfb"/>
    <property type="match status" value="1"/>
</dbReference>
<dbReference type="Pfam" id="PF06737">
    <property type="entry name" value="Transglycosylas"/>
    <property type="match status" value="1"/>
</dbReference>
<sequence length="385" mass="39202">MTASPSTSPNAQHARKSPSRRRGLLVGGAAAVALAAAGVGLALTAHKTITLQLDGQTSTVTTFAGSVEGALASAGVEVAQHDLVVPALTAGVADGSVISIKRAQPLHVGGRQVWSARDSLAAAAAESGLGTFSATRSTSRDAVRPLPFVGDGTVVTVVADGKEAQVTATGEMDMTQVLAAAGVQLSAIDQALAEVDDAGGVRVTVVRVVRALTEETAEIPFEQVEQEDEEMEEGSTEVVQEGVAGLHTKRTYTETRDGKATVSVVVSDAVSRAPVAEITAVGTKKKQEEEPEKPSEPAGGGGGGAPVEGVWAALAQCESGGDPTTNTGNGYYGLYQFSLPTWQAMGGSGLPSEASAEEQTMRAQMLQARAGWGQWPACAASLGLL</sequence>
<evidence type="ECO:0000256" key="4">
    <source>
        <dbReference type="SAM" id="MobiDB-lite"/>
    </source>
</evidence>
<keyword evidence="7" id="KW-1185">Reference proteome</keyword>
<gene>
    <name evidence="6" type="ORF">BSZ40_09515</name>
</gene>
<dbReference type="InterPro" id="IPR023346">
    <property type="entry name" value="Lysozyme-like_dom_sf"/>
</dbReference>
<reference evidence="7" key="1">
    <citation type="submission" date="2016-12" db="EMBL/GenBank/DDBJ databases">
        <authorList>
            <person name="Meng X."/>
        </authorList>
    </citation>
    <scope>NUCLEOTIDE SEQUENCE [LARGE SCALE GENOMIC DNA]</scope>
    <source>
        <strain evidence="7">DSM 20732</strain>
    </source>
</reference>
<evidence type="ECO:0000256" key="1">
    <source>
        <dbReference type="ARBA" id="ARBA00010830"/>
    </source>
</evidence>
<dbReference type="GO" id="GO:0016787">
    <property type="term" value="F:hydrolase activity"/>
    <property type="evidence" value="ECO:0007669"/>
    <property type="project" value="UniProtKB-KW"/>
</dbReference>
<dbReference type="CDD" id="cd13925">
    <property type="entry name" value="RPF"/>
    <property type="match status" value="1"/>
</dbReference>
<dbReference type="Pfam" id="PF07501">
    <property type="entry name" value="G5"/>
    <property type="match status" value="1"/>
</dbReference>
<name>A0A1Q5PUC2_9ACTO</name>
<evidence type="ECO:0000256" key="2">
    <source>
        <dbReference type="ARBA" id="ARBA00022729"/>
    </source>
</evidence>
<evidence type="ECO:0000313" key="7">
    <source>
        <dbReference type="Proteomes" id="UP000185612"/>
    </source>
</evidence>
<keyword evidence="2" id="KW-0732">Signal</keyword>
<comment type="caution">
    <text evidence="6">The sequence shown here is derived from an EMBL/GenBank/DDBJ whole genome shotgun (WGS) entry which is preliminary data.</text>
</comment>
<feature type="region of interest" description="Disordered" evidence="4">
    <location>
        <begin position="280"/>
        <end position="307"/>
    </location>
</feature>
<dbReference type="Proteomes" id="UP000185612">
    <property type="component" value="Unassembled WGS sequence"/>
</dbReference>
<dbReference type="OrthoDB" id="1404170at2"/>
<evidence type="ECO:0000256" key="3">
    <source>
        <dbReference type="ARBA" id="ARBA00022801"/>
    </source>
</evidence>
<dbReference type="InterPro" id="IPR007137">
    <property type="entry name" value="DUF348"/>
</dbReference>
<dbReference type="InterPro" id="IPR010618">
    <property type="entry name" value="RPF"/>
</dbReference>
<feature type="domain" description="G5" evidence="5">
    <location>
        <begin position="205"/>
        <end position="285"/>
    </location>
</feature>
<dbReference type="Pfam" id="PF03990">
    <property type="entry name" value="DUF348"/>
    <property type="match status" value="2"/>
</dbReference>
<dbReference type="PROSITE" id="PS51318">
    <property type="entry name" value="TAT"/>
    <property type="match status" value="1"/>
</dbReference>
<evidence type="ECO:0000313" key="6">
    <source>
        <dbReference type="EMBL" id="OKL50990.1"/>
    </source>
</evidence>
<dbReference type="InterPro" id="IPR011098">
    <property type="entry name" value="G5_dom"/>
</dbReference>
<dbReference type="STRING" id="52770.BSZ40_09515"/>
<comment type="similarity">
    <text evidence="1">Belongs to the transglycosylase family. Rpf subfamily.</text>
</comment>
<protein>
    <recommendedName>
        <fullName evidence="5">G5 domain-containing protein</fullName>
    </recommendedName>
</protein>
<dbReference type="InterPro" id="IPR006311">
    <property type="entry name" value="TAT_signal"/>
</dbReference>
<organism evidence="6 7">
    <name type="scientific">Buchananella hordeovulneris</name>
    <dbReference type="NCBI Taxonomy" id="52770"/>
    <lineage>
        <taxon>Bacteria</taxon>
        <taxon>Bacillati</taxon>
        <taxon>Actinomycetota</taxon>
        <taxon>Actinomycetes</taxon>
        <taxon>Actinomycetales</taxon>
        <taxon>Actinomycetaceae</taxon>
        <taxon>Buchananella</taxon>
    </lineage>
</organism>